<evidence type="ECO:0000256" key="1">
    <source>
        <dbReference type="SAM" id="MobiDB-lite"/>
    </source>
</evidence>
<feature type="compositionally biased region" description="Basic and acidic residues" evidence="1">
    <location>
        <begin position="79"/>
        <end position="91"/>
    </location>
</feature>
<feature type="compositionally biased region" description="Polar residues" evidence="1">
    <location>
        <begin position="92"/>
        <end position="103"/>
    </location>
</feature>
<feature type="non-terminal residue" evidence="3">
    <location>
        <position position="103"/>
    </location>
</feature>
<evidence type="ECO:0000313" key="3">
    <source>
        <dbReference type="EMBL" id="GFA26499.1"/>
    </source>
</evidence>
<organism evidence="3">
    <name type="scientific">Tanacetum cinerariifolium</name>
    <name type="common">Dalmatian daisy</name>
    <name type="synonym">Chrysanthemum cinerariifolium</name>
    <dbReference type="NCBI Taxonomy" id="118510"/>
    <lineage>
        <taxon>Eukaryota</taxon>
        <taxon>Viridiplantae</taxon>
        <taxon>Streptophyta</taxon>
        <taxon>Embryophyta</taxon>
        <taxon>Tracheophyta</taxon>
        <taxon>Spermatophyta</taxon>
        <taxon>Magnoliopsida</taxon>
        <taxon>eudicotyledons</taxon>
        <taxon>Gunneridae</taxon>
        <taxon>Pentapetalae</taxon>
        <taxon>asterids</taxon>
        <taxon>campanulids</taxon>
        <taxon>Asterales</taxon>
        <taxon>Asteraceae</taxon>
        <taxon>Asteroideae</taxon>
        <taxon>Anthemideae</taxon>
        <taxon>Anthemidinae</taxon>
        <taxon>Tanacetum</taxon>
    </lineage>
</organism>
<comment type="caution">
    <text evidence="3">The sequence shown here is derived from an EMBL/GenBank/DDBJ whole genome shotgun (WGS) entry which is preliminary data.</text>
</comment>
<evidence type="ECO:0000259" key="2">
    <source>
        <dbReference type="Pfam" id="PF25597"/>
    </source>
</evidence>
<gene>
    <name evidence="3" type="ORF">Tci_598471</name>
</gene>
<feature type="domain" description="Retroviral polymerase SH3-like" evidence="2">
    <location>
        <begin position="1"/>
        <end position="49"/>
    </location>
</feature>
<dbReference type="Pfam" id="PF25597">
    <property type="entry name" value="SH3_retrovirus"/>
    <property type="match status" value="1"/>
</dbReference>
<dbReference type="InterPro" id="IPR057670">
    <property type="entry name" value="SH3_retrovirus"/>
</dbReference>
<dbReference type="AlphaFoldDB" id="A0A699JEM4"/>
<protein>
    <submittedName>
        <fullName evidence="3">Putative ribonuclease H-like domain-containing protein</fullName>
    </submittedName>
</protein>
<name>A0A699JEM4_TANCI</name>
<dbReference type="EMBL" id="BKCJ010394979">
    <property type="protein sequence ID" value="GFA26499.1"/>
    <property type="molecule type" value="Genomic_DNA"/>
</dbReference>
<feature type="region of interest" description="Disordered" evidence="1">
    <location>
        <begin position="75"/>
        <end position="103"/>
    </location>
</feature>
<accession>A0A699JEM4</accession>
<sequence length="103" mass="11901">MDPYAKKCVFFGHGITQKGYRCYNLKTRHMFTTMNYDFLETEYYYASQHSSQGESECLDTLNWLRYVACGDGRSYSTADESHLSTQPEDHVSVTQTAPNPIHK</sequence>
<proteinExistence type="predicted"/>
<reference evidence="3" key="1">
    <citation type="journal article" date="2019" name="Sci. Rep.">
        <title>Draft genome of Tanacetum cinerariifolium, the natural source of mosquito coil.</title>
        <authorList>
            <person name="Yamashiro T."/>
            <person name="Shiraishi A."/>
            <person name="Satake H."/>
            <person name="Nakayama K."/>
        </authorList>
    </citation>
    <scope>NUCLEOTIDE SEQUENCE</scope>
</reference>